<evidence type="ECO:0000313" key="5">
    <source>
        <dbReference type="EMBL" id="KAB1154296.1"/>
    </source>
</evidence>
<dbReference type="EMBL" id="WAEM01000009">
    <property type="protein sequence ID" value="KAB1154296.1"/>
    <property type="molecule type" value="Genomic_DNA"/>
</dbReference>
<dbReference type="AlphaFoldDB" id="A0A7J5A9Q8"/>
<dbReference type="InterPro" id="IPR026444">
    <property type="entry name" value="Secre_tail"/>
</dbReference>
<name>A0A7J5A9Q8_9FLAO</name>
<accession>A0A7J5A9Q8</accession>
<dbReference type="InterPro" id="IPR008979">
    <property type="entry name" value="Galactose-bd-like_sf"/>
</dbReference>
<reference evidence="5 6" key="1">
    <citation type="submission" date="2019-09" db="EMBL/GenBank/DDBJ databases">
        <title>Flavobacterium sp. nov., isolated from glacier ice.</title>
        <authorList>
            <person name="Liu Q."/>
        </authorList>
    </citation>
    <scope>NUCLEOTIDE SEQUENCE [LARGE SCALE GENOMIC DNA]</scope>
    <source>
        <strain evidence="5 6">NBRC 112527</strain>
    </source>
</reference>
<dbReference type="InterPro" id="IPR003305">
    <property type="entry name" value="CenC_carb-bd"/>
</dbReference>
<dbReference type="Gene3D" id="2.60.40.1080">
    <property type="match status" value="1"/>
</dbReference>
<keyword evidence="6" id="KW-1185">Reference proteome</keyword>
<evidence type="ECO:0000313" key="6">
    <source>
        <dbReference type="Proteomes" id="UP000490922"/>
    </source>
</evidence>
<dbReference type="SUPFAM" id="SSF49785">
    <property type="entry name" value="Galactose-binding domain-like"/>
    <property type="match status" value="2"/>
</dbReference>
<dbReference type="NCBIfam" id="TIGR04183">
    <property type="entry name" value="Por_Secre_tail"/>
    <property type="match status" value="1"/>
</dbReference>
<dbReference type="InterPro" id="IPR008964">
    <property type="entry name" value="Invasin/intimin_cell_adhesion"/>
</dbReference>
<keyword evidence="2" id="KW-0378">Hydrolase</keyword>
<keyword evidence="1 3" id="KW-0732">Signal</keyword>
<dbReference type="GO" id="GO:0016798">
    <property type="term" value="F:hydrolase activity, acting on glycosyl bonds"/>
    <property type="evidence" value="ECO:0007669"/>
    <property type="project" value="InterPro"/>
</dbReference>
<proteinExistence type="predicted"/>
<evidence type="ECO:0000256" key="1">
    <source>
        <dbReference type="ARBA" id="ARBA00022729"/>
    </source>
</evidence>
<gene>
    <name evidence="5" type="ORF">F6464_13000</name>
</gene>
<comment type="caution">
    <text evidence="5">The sequence shown here is derived from an EMBL/GenBank/DDBJ whole genome shotgun (WGS) entry which is preliminary data.</text>
</comment>
<feature type="signal peptide" evidence="3">
    <location>
        <begin position="1"/>
        <end position="18"/>
    </location>
</feature>
<sequence length="1202" mass="126881">MKKLFLLLFLMTISLGQSQNLITNSYFNGNSSTGWTANGIPAAQTAQAVGNEFVWSATNSAAPDFSSEFYQAGISITGGATYTVTFRARCLSGTRNIKVQMQNVGGWGLVTSTYISLTTTMTVYTYTFNASISSADTQMQFHLGGQGFSQGVALDDITLIAGTATECTNFIQDGTETGIDCGGSCGPCLINPTFNAFTVGSKVVGNAPFTVTATSDNPATPTYTSSNTAVATISGSTVTILAAGTTTITATQAADASYYQGSTSATLTVIPGASPALPSAPARNAWDVVSMFTGGTTPAYANVSATAGRSFWTSGSTLTTTGIGSGTDTALRIDNFGFLGYVANTADTANFPVTGMTDVHVDIYLSTPLANMFIVLLDTGDRLYNTGALVAGWNSLDIPLSSFPIAAPGTVRGFKFEHNQPGLRTIYIDNLYFYRAATVQPPTFSTTFTVASPKTVGDSAITLTAPTSNSAGAFTFTSNNLAVATIAGNTLTIVGAGTATISVIQAANGIYGSGLATATLDVSPGSAPAAPTRNTWDVVSLYSGAYTNLASATWAAASTLTDVVLQGNATKKMSNFIVEIINFAATDVSAMTMLHMDIYTPDSPSFNIWLLNNGDRNAQIFPAINGWRSIDIPLSTYVNKGLNMSGISFLKFESLTGGGKTVYVDNVYFYRPATLFPATVGTFTVPAKTQGDAIFTLTPPSSNNIKPFTYTSSNTAVARIVNGNQVSIISGGTSTITASQIADGNVGPTSKAASLVVTFLSPGPSPTPPALDPSGVVSMYTGTPTTFANACNMVRSDWTSGTTMTSISNGTNTALKIDNFGFIGLVNQGEVRFSAAGMNTMHMDIYLNTPLSNMFVVFLAPGDILYNTGALKAGWNSLNISLSNWGGADLTQIRGFKLEQNVAPNTTQIYVDNMYFWDNKITQLRPSLCGKTLASLDTAIEASPVNGATEYTFEVTRTDNNVVDTIVWSNYFFFPATKITGGLVYGKSYSVRVKAKVGGVYQLYGVTCIITAPSEPVVTTTKIRPMQCGKTLNFLNDAIQASPVYLATQYEFQVSDGVTTVVIPSANYYFRLSSFPGGGVYGTAYTISVRSKGAATAFTAYGDSCVVTTPIARMSEVSNNDVFEVKAFPNPFASHFSLDIESTSDAQVDMKVYDMIGRQLEVRKASVSELSVLEVGRNYPTGIYNVVVSQGKNTKSIRMIKR</sequence>
<dbReference type="RefSeq" id="WP_151108387.1">
    <property type="nucleotide sequence ID" value="NZ_WAEM01000009.1"/>
</dbReference>
<protein>
    <submittedName>
        <fullName evidence="5">T9SS type A sorting domain-containing protein</fullName>
    </submittedName>
</protein>
<feature type="chain" id="PRO_5029669089" evidence="3">
    <location>
        <begin position="19"/>
        <end position="1202"/>
    </location>
</feature>
<feature type="domain" description="CBM-cenC" evidence="4">
    <location>
        <begin position="19"/>
        <end position="143"/>
    </location>
</feature>
<evidence type="ECO:0000256" key="3">
    <source>
        <dbReference type="SAM" id="SignalP"/>
    </source>
</evidence>
<evidence type="ECO:0000256" key="2">
    <source>
        <dbReference type="ARBA" id="ARBA00022801"/>
    </source>
</evidence>
<dbReference type="Pfam" id="PF02018">
    <property type="entry name" value="CBM_4_9"/>
    <property type="match status" value="1"/>
</dbReference>
<organism evidence="5 6">
    <name type="scientific">Flavobacterium luteum</name>
    <dbReference type="NCBI Taxonomy" id="2026654"/>
    <lineage>
        <taxon>Bacteria</taxon>
        <taxon>Pseudomonadati</taxon>
        <taxon>Bacteroidota</taxon>
        <taxon>Flavobacteriia</taxon>
        <taxon>Flavobacteriales</taxon>
        <taxon>Flavobacteriaceae</taxon>
        <taxon>Flavobacterium</taxon>
    </lineage>
</organism>
<dbReference type="Gene3D" id="2.60.120.260">
    <property type="entry name" value="Galactose-binding domain-like"/>
    <property type="match status" value="1"/>
</dbReference>
<dbReference type="Proteomes" id="UP000490922">
    <property type="component" value="Unassembled WGS sequence"/>
</dbReference>
<dbReference type="OrthoDB" id="5381604at2"/>
<evidence type="ECO:0000259" key="4">
    <source>
        <dbReference type="Pfam" id="PF02018"/>
    </source>
</evidence>
<dbReference type="SUPFAM" id="SSF49373">
    <property type="entry name" value="Invasin/intimin cell-adhesion fragments"/>
    <property type="match status" value="2"/>
</dbReference>
<dbReference type="Gene3D" id="2.60.120.430">
    <property type="entry name" value="Galactose-binding lectin"/>
    <property type="match status" value="1"/>
</dbReference>